<name>A0AB34I907_PRYPA</name>
<protein>
    <submittedName>
        <fullName evidence="2">Uncharacterized protein</fullName>
    </submittedName>
</protein>
<evidence type="ECO:0000313" key="3">
    <source>
        <dbReference type="Proteomes" id="UP001515480"/>
    </source>
</evidence>
<dbReference type="InterPro" id="IPR027417">
    <property type="entry name" value="P-loop_NTPase"/>
</dbReference>
<evidence type="ECO:0000313" key="2">
    <source>
        <dbReference type="EMBL" id="KAL1495326.1"/>
    </source>
</evidence>
<dbReference type="Proteomes" id="UP001515480">
    <property type="component" value="Unassembled WGS sequence"/>
</dbReference>
<feature type="compositionally biased region" description="Low complexity" evidence="1">
    <location>
        <begin position="265"/>
        <end position="275"/>
    </location>
</feature>
<feature type="compositionally biased region" description="Basic and acidic residues" evidence="1">
    <location>
        <begin position="22"/>
        <end position="33"/>
    </location>
</feature>
<keyword evidence="3" id="KW-1185">Reference proteome</keyword>
<dbReference type="AlphaFoldDB" id="A0AB34I907"/>
<evidence type="ECO:0000256" key="1">
    <source>
        <dbReference type="SAM" id="MobiDB-lite"/>
    </source>
</evidence>
<dbReference type="Gene3D" id="3.40.50.300">
    <property type="entry name" value="P-loop containing nucleotide triphosphate hydrolases"/>
    <property type="match status" value="1"/>
</dbReference>
<feature type="compositionally biased region" description="Basic and acidic residues" evidence="1">
    <location>
        <begin position="284"/>
        <end position="295"/>
    </location>
</feature>
<reference evidence="2 3" key="1">
    <citation type="journal article" date="2024" name="Science">
        <title>Giant polyketide synthase enzymes in the biosynthesis of giant marine polyether toxins.</title>
        <authorList>
            <person name="Fallon T.R."/>
            <person name="Shende V.V."/>
            <person name="Wierzbicki I.H."/>
            <person name="Pendleton A.L."/>
            <person name="Watervoot N.F."/>
            <person name="Auber R.P."/>
            <person name="Gonzalez D.J."/>
            <person name="Wisecaver J.H."/>
            <person name="Moore B.S."/>
        </authorList>
    </citation>
    <scope>NUCLEOTIDE SEQUENCE [LARGE SCALE GENOMIC DNA]</scope>
    <source>
        <strain evidence="2 3">12B1</strain>
    </source>
</reference>
<comment type="caution">
    <text evidence="2">The sequence shown here is derived from an EMBL/GenBank/DDBJ whole genome shotgun (WGS) entry which is preliminary data.</text>
</comment>
<accession>A0AB34I907</accession>
<dbReference type="EMBL" id="JBGBPQ010000033">
    <property type="protein sequence ID" value="KAL1495326.1"/>
    <property type="molecule type" value="Genomic_DNA"/>
</dbReference>
<feature type="region of interest" description="Disordered" evidence="1">
    <location>
        <begin position="1"/>
        <end position="33"/>
    </location>
</feature>
<organism evidence="2 3">
    <name type="scientific">Prymnesium parvum</name>
    <name type="common">Toxic golden alga</name>
    <dbReference type="NCBI Taxonomy" id="97485"/>
    <lineage>
        <taxon>Eukaryota</taxon>
        <taxon>Haptista</taxon>
        <taxon>Haptophyta</taxon>
        <taxon>Prymnesiophyceae</taxon>
        <taxon>Prymnesiales</taxon>
        <taxon>Prymnesiaceae</taxon>
        <taxon>Prymnesium</taxon>
    </lineage>
</organism>
<proteinExistence type="predicted"/>
<sequence length="913" mass="98153">MRERSDGFGVPPAAADPGWRARHADGRDGRGAPRREALQAVGQRAAARLLQAAALHLASAAVEPTASGLRAGEWTARGNAQLKYRLLERCGCSEARLPFVFSAPVLSTLPINVSACLVEIALRGGAAQDSARTHPAGRHVFEAELASAAAAGERASHSLHACRPGSPRRHLSHAASSPRGILPLYARLGAFGRVSCGRSCAAPYGLSSWCGWRLRSLPMARAGQTAAQRRSPDLLDLLVPQHSSAAARAHAEWSFELTRHEPSSRGRGVSLSSGSAEPWLGGNDEIRSRRGESSRRPAAAATPSVIGRRACARGWLEPWTIWRRRRAGAPVKEAADKLAKLGLGLLADGAVECKLPADFTGAVAGESEKKTTGILLKAVRWGGARDIRGLHTLNEYSSFGRIVLDTIVSHAHDAPGENVAVLRLGHEKQMKERPLEASPRLDSRFGVGAGFADFTTDSELEQVARRGGLRAPRAAASRLVRLPTERLAARGGAGALELAGLGLSNEPPDAGAESALSSLVHVERVRRHLDEGKAGLKQCEADGMEPSCGRTSLRANTLMAQQARRRSRRRWRRSGMAWGCSARRRGSASVGRELQRACLGQAAPKATEAMEEAQRGVLLIDEACALGGGAFDPLVRLMAEPQHKHKPAVLLAADPAEMDSRMATPNPRLRRRVCGRVEFCEWGMRRTAQSDARSARGRGWVNARDAEQAGELFYKALDVHAAVEELRRRRPAGEPAARGHSRVQLYAQPPPAPHAPQPPRVSEAMEADEARAGVMEEMQVQLQPKDGDDDPIFAALMLACREPGYDGDHEHRLELIEVLQRVMGGACWLPIIHAAAARVLRGGGEAPRGAAPPLGGADVPRSCAWRGERQEREVRTKERMCKCLAGFDWRRVAGGWRCNGGSDLVTDAQVPAG</sequence>
<gene>
    <name evidence="2" type="ORF">AB1Y20_017181</name>
</gene>
<feature type="region of interest" description="Disordered" evidence="1">
    <location>
        <begin position="262"/>
        <end position="303"/>
    </location>
</feature>